<comment type="subcellular location">
    <subcellularLocation>
        <location evidence="1">Cell outer membrane</location>
    </subcellularLocation>
</comment>
<gene>
    <name evidence="8" type="ORF">JQ615_02025</name>
</gene>
<dbReference type="SUPFAM" id="SSF69917">
    <property type="entry name" value="OMPT-like"/>
    <property type="match status" value="1"/>
</dbReference>
<dbReference type="SUPFAM" id="SSF56925">
    <property type="entry name" value="OMPA-like"/>
    <property type="match status" value="1"/>
</dbReference>
<keyword evidence="3" id="KW-0472">Membrane</keyword>
<dbReference type="PANTHER" id="PTHR34001">
    <property type="entry name" value="BLL7405 PROTEIN"/>
    <property type="match status" value="1"/>
</dbReference>
<proteinExistence type="inferred from homology"/>
<protein>
    <submittedName>
        <fullName evidence="8">Outer membrane beta-barrel protein</fullName>
    </submittedName>
</protein>
<evidence type="ECO:0000256" key="4">
    <source>
        <dbReference type="ARBA" id="ARBA00023237"/>
    </source>
</evidence>
<dbReference type="InterPro" id="IPR051692">
    <property type="entry name" value="OMP-like"/>
</dbReference>
<keyword evidence="9" id="KW-1185">Reference proteome</keyword>
<dbReference type="RefSeq" id="WP_212491650.1">
    <property type="nucleotide sequence ID" value="NZ_JAFCJH010000001.1"/>
</dbReference>
<sequence>MKMISAATFALALTPGFAFAADMPEIYRAPPVLWSWTGFYVGGHVGAASGNSSFSDPSGSSIFGGTVRTSAISGGGQIGYNWQVPASPFVLGIEADADLIGGNGSATCFASSGFFISANCRVRPDTGGSFTGRLGYATGRSGRTLLYVKGGVAWLDERIDSTTNGVLPYAVSSLDDVRWGWTAGAGVERALTPAWSFRLEYDYAKFDNVGMATPTSFLQVLPPAFAYVPTASAVTNVSQNLQTVKVGLNYKFGQDIDARWQPSEADYHLRGTADAPFVPEAEVEIGGRVWYSSGRFQKDLSTTRSQTMPGLLVSRLTYDTTAASGELFGRIDTASNIFVKGFVGGGKILSGNMHDEDWGIFNLTVPYSNTQSTVSGDLAYGTFDVGYSLFRGPSANVGGFVGFNYYEENKSAYGCRQIANPFSDCVPAIPNSTLGITEDDKWYSLRIGVNGVVTLADRLKLTADAAYLPYVAFRGTDNHLLRTDVPNTISPESGAGQGVQVEAVLSYAVSDAFNVGAGARYWAMWAPSAYTNGFSTPCPCQGLPVSTERYGGFLQASYKFGGPAIASRDH</sequence>
<dbReference type="InterPro" id="IPR020080">
    <property type="entry name" value="OM_adhesin/peptidase_omptin"/>
</dbReference>
<evidence type="ECO:0000313" key="8">
    <source>
        <dbReference type="EMBL" id="MBR0794159.1"/>
    </source>
</evidence>
<dbReference type="PANTHER" id="PTHR34001:SF3">
    <property type="entry name" value="BLL7405 PROTEIN"/>
    <property type="match status" value="1"/>
</dbReference>
<feature type="signal peptide" evidence="6">
    <location>
        <begin position="1"/>
        <end position="20"/>
    </location>
</feature>
<dbReference type="Gene3D" id="2.40.128.90">
    <property type="entry name" value="OMPT-like"/>
    <property type="match status" value="1"/>
</dbReference>
<evidence type="ECO:0000256" key="1">
    <source>
        <dbReference type="ARBA" id="ARBA00004442"/>
    </source>
</evidence>
<feature type="domain" description="Outer membrane protein beta-barrel" evidence="7">
    <location>
        <begin position="34"/>
        <end position="252"/>
    </location>
</feature>
<dbReference type="InterPro" id="IPR053724">
    <property type="entry name" value="OMP_A26_sf"/>
</dbReference>
<reference evidence="9" key="1">
    <citation type="journal article" date="2021" name="ISME J.">
        <title>Evolutionary origin and ecological implication of a unique nif island in free-living Bradyrhizobium lineages.</title>
        <authorList>
            <person name="Tao J."/>
        </authorList>
    </citation>
    <scope>NUCLEOTIDE SEQUENCE [LARGE SCALE GENOMIC DNA]</scope>
    <source>
        <strain evidence="9">SZCCT0434</strain>
    </source>
</reference>
<evidence type="ECO:0000259" key="7">
    <source>
        <dbReference type="Pfam" id="PF13505"/>
    </source>
</evidence>
<name>A0ABS5FBL6_9BRAD</name>
<dbReference type="NCBIfam" id="TIGR01414">
    <property type="entry name" value="autotrans_barl"/>
    <property type="match status" value="1"/>
</dbReference>
<accession>A0ABS5FBL6</accession>
<dbReference type="Proteomes" id="UP001315278">
    <property type="component" value="Unassembled WGS sequence"/>
</dbReference>
<dbReference type="Gene3D" id="2.40.160.20">
    <property type="match status" value="1"/>
</dbReference>
<keyword evidence="4" id="KW-0998">Cell outer membrane</keyword>
<evidence type="ECO:0000256" key="6">
    <source>
        <dbReference type="SAM" id="SignalP"/>
    </source>
</evidence>
<evidence type="ECO:0000256" key="2">
    <source>
        <dbReference type="ARBA" id="ARBA00022729"/>
    </source>
</evidence>
<comment type="similarity">
    <text evidence="5">Belongs to the Omp25/RopB family.</text>
</comment>
<dbReference type="EMBL" id="JAFCJH010000001">
    <property type="protein sequence ID" value="MBR0794159.1"/>
    <property type="molecule type" value="Genomic_DNA"/>
</dbReference>
<dbReference type="InterPro" id="IPR011250">
    <property type="entry name" value="OMP/PagP_B-barrel"/>
</dbReference>
<feature type="chain" id="PRO_5045481859" evidence="6">
    <location>
        <begin position="21"/>
        <end position="570"/>
    </location>
</feature>
<evidence type="ECO:0000256" key="3">
    <source>
        <dbReference type="ARBA" id="ARBA00023136"/>
    </source>
</evidence>
<dbReference type="InterPro" id="IPR006315">
    <property type="entry name" value="OM_autotransptr_brl_dom"/>
</dbReference>
<dbReference type="Pfam" id="PF13505">
    <property type="entry name" value="OMP_b-brl"/>
    <property type="match status" value="1"/>
</dbReference>
<evidence type="ECO:0000256" key="5">
    <source>
        <dbReference type="ARBA" id="ARBA00038306"/>
    </source>
</evidence>
<organism evidence="8 9">
    <name type="scientific">Bradyrhizobium jicamae</name>
    <dbReference type="NCBI Taxonomy" id="280332"/>
    <lineage>
        <taxon>Bacteria</taxon>
        <taxon>Pseudomonadati</taxon>
        <taxon>Pseudomonadota</taxon>
        <taxon>Alphaproteobacteria</taxon>
        <taxon>Hyphomicrobiales</taxon>
        <taxon>Nitrobacteraceae</taxon>
        <taxon>Bradyrhizobium</taxon>
    </lineage>
</organism>
<keyword evidence="2 6" id="KW-0732">Signal</keyword>
<comment type="caution">
    <text evidence="8">The sequence shown here is derived from an EMBL/GenBank/DDBJ whole genome shotgun (WGS) entry which is preliminary data.</text>
</comment>
<dbReference type="InterPro" id="IPR027385">
    <property type="entry name" value="Beta-barrel_OMP"/>
</dbReference>
<evidence type="ECO:0000313" key="9">
    <source>
        <dbReference type="Proteomes" id="UP001315278"/>
    </source>
</evidence>